<sequence length="114" mass="12443">MEILQNSEKTFKDAQTIARVNGKSAVILEISKRSGANIINTVAAVKEMIKENSKFLPAFVEIMYSQDQSDQINEMIADLENSIILAGILVIMVIVLSVGVRSALLIALSLLLHS</sequence>
<evidence type="ECO:0000313" key="2">
    <source>
        <dbReference type="EMBL" id="CAG7597286.1"/>
    </source>
</evidence>
<dbReference type="Gene3D" id="1.20.1640.10">
    <property type="entry name" value="Multidrug efflux transporter AcrB transmembrane domain"/>
    <property type="match status" value="1"/>
</dbReference>
<proteinExistence type="predicted"/>
<dbReference type="InterPro" id="IPR001036">
    <property type="entry name" value="Acrflvin-R"/>
</dbReference>
<dbReference type="GO" id="GO:0042910">
    <property type="term" value="F:xenobiotic transmembrane transporter activity"/>
    <property type="evidence" value="ECO:0007669"/>
    <property type="project" value="TreeGrafter"/>
</dbReference>
<dbReference type="Gene3D" id="3.30.2090.10">
    <property type="entry name" value="Multidrug efflux transporter AcrB TolC docking domain, DN and DC subdomains"/>
    <property type="match status" value="1"/>
</dbReference>
<dbReference type="GO" id="GO:0005886">
    <property type="term" value="C:plasma membrane"/>
    <property type="evidence" value="ECO:0007669"/>
    <property type="project" value="TreeGrafter"/>
</dbReference>
<keyword evidence="3" id="KW-1185">Reference proteome</keyword>
<keyword evidence="1" id="KW-1133">Transmembrane helix</keyword>
<dbReference type="PANTHER" id="PTHR32063:SF0">
    <property type="entry name" value="SWARMING MOTILITY PROTEIN SWRC"/>
    <property type="match status" value="1"/>
</dbReference>
<dbReference type="AlphaFoldDB" id="A0A8S4C170"/>
<accession>A0A8S4C170</accession>
<feature type="transmembrane region" description="Helical" evidence="1">
    <location>
        <begin position="83"/>
        <end position="112"/>
    </location>
</feature>
<dbReference type="InterPro" id="IPR027463">
    <property type="entry name" value="AcrB_DN_DC_subdom"/>
</dbReference>
<evidence type="ECO:0000313" key="3">
    <source>
        <dbReference type="Proteomes" id="UP000837675"/>
    </source>
</evidence>
<evidence type="ECO:0000256" key="1">
    <source>
        <dbReference type="SAM" id="Phobius"/>
    </source>
</evidence>
<dbReference type="Proteomes" id="UP000837675">
    <property type="component" value="Unassembled WGS sequence"/>
</dbReference>
<dbReference type="Gene3D" id="3.30.70.1320">
    <property type="entry name" value="Multidrug efflux transporter AcrB pore domain like"/>
    <property type="match status" value="1"/>
</dbReference>
<reference evidence="2" key="1">
    <citation type="submission" date="2021-06" db="EMBL/GenBank/DDBJ databases">
        <authorList>
            <person name="Nardi T."/>
            <person name="Nardi T."/>
        </authorList>
    </citation>
    <scope>NUCLEOTIDE SEQUENCE</scope>
</reference>
<dbReference type="Pfam" id="PF00873">
    <property type="entry name" value="ACR_tran"/>
    <property type="match status" value="1"/>
</dbReference>
<keyword evidence="1" id="KW-0472">Membrane</keyword>
<dbReference type="EMBL" id="CAJVAF010000322">
    <property type="protein sequence ID" value="CAG7597286.1"/>
    <property type="molecule type" value="Genomic_DNA"/>
</dbReference>
<protein>
    <submittedName>
        <fullName evidence="2">Multidrug resistance protein MdtF</fullName>
    </submittedName>
</protein>
<gene>
    <name evidence="2" type="primary">mdtF</name>
    <name evidence="2" type="ORF">MHYMCMPASI_00925</name>
</gene>
<keyword evidence="1" id="KW-0812">Transmembrane</keyword>
<comment type="caution">
    <text evidence="2">The sequence shown here is derived from an EMBL/GenBank/DDBJ whole genome shotgun (WGS) entry which is preliminary data.</text>
</comment>
<dbReference type="PANTHER" id="PTHR32063">
    <property type="match status" value="1"/>
</dbReference>
<dbReference type="SUPFAM" id="SSF82693">
    <property type="entry name" value="Multidrug efflux transporter AcrB pore domain, PN1, PN2, PC1 and PC2 subdomains"/>
    <property type="match status" value="1"/>
</dbReference>
<name>A0A8S4C170_9ACAR</name>
<organism evidence="2 3">
    <name type="scientific">Hyalomma marginatum</name>
    <dbReference type="NCBI Taxonomy" id="34627"/>
    <lineage>
        <taxon>Eukaryota</taxon>
        <taxon>Metazoa</taxon>
        <taxon>Ecdysozoa</taxon>
        <taxon>Arthropoda</taxon>
        <taxon>Chelicerata</taxon>
        <taxon>Arachnida</taxon>
        <taxon>Acari</taxon>
        <taxon>Parasitiformes</taxon>
        <taxon>Ixodida</taxon>
        <taxon>Ixodoidea</taxon>
        <taxon>Ixodidae</taxon>
        <taxon>Hyalomminae</taxon>
        <taxon>Hyalomma</taxon>
    </lineage>
</organism>